<keyword evidence="2" id="KW-1133">Transmembrane helix</keyword>
<feature type="domain" description="EamA" evidence="3">
    <location>
        <begin position="157"/>
        <end position="295"/>
    </location>
</feature>
<dbReference type="EMBL" id="SRIB01000004">
    <property type="protein sequence ID" value="TFZ40776.1"/>
    <property type="molecule type" value="Genomic_DNA"/>
</dbReference>
<dbReference type="OrthoDB" id="161804at2"/>
<evidence type="ECO:0000256" key="2">
    <source>
        <dbReference type="SAM" id="Phobius"/>
    </source>
</evidence>
<name>A0A4Z0D7C3_9FIRM</name>
<accession>A0A4Z0D7C3</accession>
<feature type="transmembrane region" description="Helical" evidence="2">
    <location>
        <begin position="223"/>
        <end position="242"/>
    </location>
</feature>
<feature type="domain" description="EamA" evidence="3">
    <location>
        <begin position="5"/>
        <end position="140"/>
    </location>
</feature>
<feature type="transmembrane region" description="Helical" evidence="2">
    <location>
        <begin position="68"/>
        <end position="87"/>
    </location>
</feature>
<evidence type="ECO:0000313" key="5">
    <source>
        <dbReference type="Proteomes" id="UP000298381"/>
    </source>
</evidence>
<dbReference type="Proteomes" id="UP000298381">
    <property type="component" value="Unassembled WGS sequence"/>
</dbReference>
<comment type="caution">
    <text evidence="4">The sequence shown here is derived from an EMBL/GenBank/DDBJ whole genome shotgun (WGS) entry which is preliminary data.</text>
</comment>
<dbReference type="Pfam" id="PF00892">
    <property type="entry name" value="EamA"/>
    <property type="match status" value="2"/>
</dbReference>
<comment type="similarity">
    <text evidence="1">Belongs to the EamA transporter family.</text>
</comment>
<feature type="transmembrane region" description="Helical" evidence="2">
    <location>
        <begin position="248"/>
        <end position="269"/>
    </location>
</feature>
<feature type="transmembrane region" description="Helical" evidence="2">
    <location>
        <begin position="99"/>
        <end position="117"/>
    </location>
</feature>
<dbReference type="AlphaFoldDB" id="A0A4Z0D7C3"/>
<dbReference type="InterPro" id="IPR000620">
    <property type="entry name" value="EamA_dom"/>
</dbReference>
<feature type="transmembrane region" description="Helical" evidence="2">
    <location>
        <begin position="6"/>
        <end position="24"/>
    </location>
</feature>
<dbReference type="PANTHER" id="PTHR22911">
    <property type="entry name" value="ACYL-MALONYL CONDENSING ENZYME-RELATED"/>
    <property type="match status" value="1"/>
</dbReference>
<reference evidence="4 5" key="1">
    <citation type="submission" date="2019-03" db="EMBL/GenBank/DDBJ databases">
        <title>Draft genome sequence data and analysis of a Fermenting Bacterium, Soehngenia longevitae strain 1933PT, isolated from petroleum reservoir in Azerbaijan.</title>
        <authorList>
            <person name="Grouzdev D.S."/>
            <person name="Bidzhieva S.K."/>
            <person name="Sokolova D.S."/>
            <person name="Tourova T.P."/>
            <person name="Poltaraus A.B."/>
            <person name="Nazina T.N."/>
        </authorList>
    </citation>
    <scope>NUCLEOTIDE SEQUENCE [LARGE SCALE GENOMIC DNA]</scope>
    <source>
        <strain evidence="4 5">1933P</strain>
    </source>
</reference>
<keyword evidence="2" id="KW-0472">Membrane</keyword>
<feature type="transmembrane region" description="Helical" evidence="2">
    <location>
        <begin position="36"/>
        <end position="56"/>
    </location>
</feature>
<evidence type="ECO:0000256" key="1">
    <source>
        <dbReference type="ARBA" id="ARBA00007362"/>
    </source>
</evidence>
<dbReference type="PANTHER" id="PTHR22911:SF137">
    <property type="entry name" value="SOLUTE CARRIER FAMILY 35 MEMBER G2-RELATED"/>
    <property type="match status" value="1"/>
</dbReference>
<feature type="transmembrane region" description="Helical" evidence="2">
    <location>
        <begin position="187"/>
        <end position="211"/>
    </location>
</feature>
<keyword evidence="2" id="KW-0812">Transmembrane</keyword>
<sequence length="297" mass="32085">MDIVGQLAALGTALSWTLVGIFLGKSSPRIGSFSANFLKLIFGFVFLSIAALLTRGIMLPIDANAKNWIYLLLSGAVGFFIGDYFMLKAYIEIGVRVSMLMMATSPPLTALLEYIIFDEYISLKSILGMMLTIFGISIVILSKDVSDEKIKVKYSFKGLLFAFIGAFGQAIGLILSKVGIENLNVFAATQIRIIGGFLSFLIFAIFSGGFYELKNAFKDKQAIGYTALGAFFGPFVGVSLSLVSLKYITAGISSTITSITPITIIPFSIKIFNEKISFREIVGAGISVLGVAILFIN</sequence>
<keyword evidence="5" id="KW-1185">Reference proteome</keyword>
<dbReference type="RefSeq" id="WP_135270802.1">
    <property type="nucleotide sequence ID" value="NZ_SRIB01000004.1"/>
</dbReference>
<organism evidence="4 5">
    <name type="scientific">Soehngenia longivitae</name>
    <dbReference type="NCBI Taxonomy" id="2562294"/>
    <lineage>
        <taxon>Bacteria</taxon>
        <taxon>Bacillati</taxon>
        <taxon>Bacillota</taxon>
        <taxon>Tissierellia</taxon>
        <taxon>Tissierellales</taxon>
        <taxon>Tissierellaceae</taxon>
        <taxon>Soehngenia</taxon>
    </lineage>
</organism>
<proteinExistence type="inferred from homology"/>
<feature type="transmembrane region" description="Helical" evidence="2">
    <location>
        <begin position="123"/>
        <end position="142"/>
    </location>
</feature>
<dbReference type="GO" id="GO:0016020">
    <property type="term" value="C:membrane"/>
    <property type="evidence" value="ECO:0007669"/>
    <property type="project" value="InterPro"/>
</dbReference>
<dbReference type="InterPro" id="IPR037185">
    <property type="entry name" value="EmrE-like"/>
</dbReference>
<dbReference type="SUPFAM" id="SSF103481">
    <property type="entry name" value="Multidrug resistance efflux transporter EmrE"/>
    <property type="match status" value="2"/>
</dbReference>
<dbReference type="Gene3D" id="1.10.3730.20">
    <property type="match status" value="1"/>
</dbReference>
<protein>
    <submittedName>
        <fullName evidence="4">DMT family transporter</fullName>
    </submittedName>
</protein>
<evidence type="ECO:0000259" key="3">
    <source>
        <dbReference type="Pfam" id="PF00892"/>
    </source>
</evidence>
<gene>
    <name evidence="4" type="ORF">E4100_04255</name>
</gene>
<feature type="transmembrane region" description="Helical" evidence="2">
    <location>
        <begin position="276"/>
        <end position="296"/>
    </location>
</feature>
<feature type="transmembrane region" description="Helical" evidence="2">
    <location>
        <begin position="154"/>
        <end position="175"/>
    </location>
</feature>
<evidence type="ECO:0000313" key="4">
    <source>
        <dbReference type="EMBL" id="TFZ40776.1"/>
    </source>
</evidence>